<keyword evidence="2" id="KW-0812">Transmembrane</keyword>
<feature type="region of interest" description="Disordered" evidence="1">
    <location>
        <begin position="235"/>
        <end position="257"/>
    </location>
</feature>
<comment type="caution">
    <text evidence="5">The sequence shown here is derived from an EMBL/GenBank/DDBJ whole genome shotgun (WGS) entry which is preliminary data.</text>
</comment>
<dbReference type="InterPro" id="IPR007621">
    <property type="entry name" value="TPM_dom"/>
</dbReference>
<keyword evidence="2" id="KW-0472">Membrane</keyword>
<name>A0A917AR11_9BACI</name>
<evidence type="ECO:0000313" key="5">
    <source>
        <dbReference type="EMBL" id="GGE69240.1"/>
    </source>
</evidence>
<accession>A0A917AR11</accession>
<sequence>MWKKIVLACFALFLIYPSVTLADIKDDIPNQKGDIYVQDPYNYLSPSVKQKVNQQAKITDQQTTAQIGFLLVQSLHGNTIQEYAVEAFRKYGLGDPEKNNGVLVVMSIEDRKAWIEVGYGLEGVLPDGKVGRILDEYTTPALKGGNYDAAVEQTYTVLVKEVMSEYNGTATPAKEASGNPFLWAIGLLGGGAIAFVLWKVLTRNMNKEEKAHVLFVFLQLFQVILSAIARNNNGGKGGGNSSGRGGSSGGGGAGRDW</sequence>
<dbReference type="AlphaFoldDB" id="A0A917AR11"/>
<reference evidence="5" key="1">
    <citation type="journal article" date="2014" name="Int. J. Syst. Evol. Microbiol.">
        <title>Complete genome sequence of Corynebacterium casei LMG S-19264T (=DSM 44701T), isolated from a smear-ripened cheese.</title>
        <authorList>
            <consortium name="US DOE Joint Genome Institute (JGI-PGF)"/>
            <person name="Walter F."/>
            <person name="Albersmeier A."/>
            <person name="Kalinowski J."/>
            <person name="Ruckert C."/>
        </authorList>
    </citation>
    <scope>NUCLEOTIDE SEQUENCE</scope>
    <source>
        <strain evidence="5">CGMCC 1.12698</strain>
    </source>
</reference>
<protein>
    <recommendedName>
        <fullName evidence="4">TPM domain-containing protein</fullName>
    </recommendedName>
</protein>
<feature type="signal peptide" evidence="3">
    <location>
        <begin position="1"/>
        <end position="22"/>
    </location>
</feature>
<dbReference type="RefSeq" id="WP_188388135.1">
    <property type="nucleotide sequence ID" value="NZ_BMFK01000001.1"/>
</dbReference>
<dbReference type="PANTHER" id="PTHR30373">
    <property type="entry name" value="UPF0603 PROTEIN YGCG"/>
    <property type="match status" value="1"/>
</dbReference>
<dbReference type="Pfam" id="PF04536">
    <property type="entry name" value="TPM_phosphatase"/>
    <property type="match status" value="1"/>
</dbReference>
<reference evidence="5" key="2">
    <citation type="submission" date="2020-09" db="EMBL/GenBank/DDBJ databases">
        <authorList>
            <person name="Sun Q."/>
            <person name="Zhou Y."/>
        </authorList>
    </citation>
    <scope>NUCLEOTIDE SEQUENCE</scope>
    <source>
        <strain evidence="5">CGMCC 1.12698</strain>
    </source>
</reference>
<feature type="chain" id="PRO_5037196299" description="TPM domain-containing protein" evidence="3">
    <location>
        <begin position="23"/>
        <end position="257"/>
    </location>
</feature>
<evidence type="ECO:0000256" key="3">
    <source>
        <dbReference type="SAM" id="SignalP"/>
    </source>
</evidence>
<evidence type="ECO:0000313" key="6">
    <source>
        <dbReference type="Proteomes" id="UP000605259"/>
    </source>
</evidence>
<gene>
    <name evidence="5" type="ORF">GCM10007140_19120</name>
</gene>
<keyword evidence="6" id="KW-1185">Reference proteome</keyword>
<dbReference type="Proteomes" id="UP000605259">
    <property type="component" value="Unassembled WGS sequence"/>
</dbReference>
<feature type="domain" description="TPM" evidence="4">
    <location>
        <begin position="37"/>
        <end position="159"/>
    </location>
</feature>
<evidence type="ECO:0000256" key="1">
    <source>
        <dbReference type="SAM" id="MobiDB-lite"/>
    </source>
</evidence>
<proteinExistence type="predicted"/>
<organism evidence="5 6">
    <name type="scientific">Priestia taiwanensis</name>
    <dbReference type="NCBI Taxonomy" id="1347902"/>
    <lineage>
        <taxon>Bacteria</taxon>
        <taxon>Bacillati</taxon>
        <taxon>Bacillota</taxon>
        <taxon>Bacilli</taxon>
        <taxon>Bacillales</taxon>
        <taxon>Bacillaceae</taxon>
        <taxon>Priestia</taxon>
    </lineage>
</organism>
<dbReference type="PANTHER" id="PTHR30373:SF2">
    <property type="entry name" value="UPF0603 PROTEIN YGCG"/>
    <property type="match status" value="1"/>
</dbReference>
<dbReference type="Gene3D" id="3.10.310.50">
    <property type="match status" value="1"/>
</dbReference>
<keyword evidence="2" id="KW-1133">Transmembrane helix</keyword>
<keyword evidence="3" id="KW-0732">Signal</keyword>
<evidence type="ECO:0000259" key="4">
    <source>
        <dbReference type="Pfam" id="PF04536"/>
    </source>
</evidence>
<feature type="transmembrane region" description="Helical" evidence="2">
    <location>
        <begin position="181"/>
        <end position="201"/>
    </location>
</feature>
<feature type="transmembrane region" description="Helical" evidence="2">
    <location>
        <begin position="213"/>
        <end position="229"/>
    </location>
</feature>
<evidence type="ECO:0000256" key="2">
    <source>
        <dbReference type="SAM" id="Phobius"/>
    </source>
</evidence>
<dbReference type="EMBL" id="BMFK01000001">
    <property type="protein sequence ID" value="GGE69240.1"/>
    <property type="molecule type" value="Genomic_DNA"/>
</dbReference>